<evidence type="ECO:0000259" key="2">
    <source>
        <dbReference type="Pfam" id="PF04773"/>
    </source>
</evidence>
<evidence type="ECO:0000256" key="1">
    <source>
        <dbReference type="SAM" id="Phobius"/>
    </source>
</evidence>
<organism evidence="4 5">
    <name type="scientific">Prevotella denticola</name>
    <dbReference type="NCBI Taxonomy" id="28129"/>
    <lineage>
        <taxon>Bacteria</taxon>
        <taxon>Pseudomonadati</taxon>
        <taxon>Bacteroidota</taxon>
        <taxon>Bacteroidia</taxon>
        <taxon>Bacteroidales</taxon>
        <taxon>Prevotellaceae</taxon>
        <taxon>Prevotella</taxon>
    </lineage>
</organism>
<sequence length="405" mass="45875">MKSSDYDKINSSMDFFRLKDRKFIMWRLLQTQELDDFWNDFVVCHPELKAEFDEAVRISDSLRINDAHYAGTDVLLERIQKTLSAKQHNARILRISRIAAVAAVFLLLFVPALYFGYVHYMKPSAEQAYTLLSEDRRVNTEELLREMRKSKDVELLVDGKRLTFRHLGELTVTDGKVIYGKSGSVSGKTCHLYVPAGKRIAIMLADGTKLWVNSRTEAEVPTKFAGSTRDVNVDGEVFADVTKNPQQPFIIHTSCMDVTVKGTSFDVTAYSREREAAVVLVRGKVQVDTRRNGSMMVLPSERVSLANGRLSKRTVDVSDYVSWKDNYLSFNDTPVSEVLKKVSSCYDIRFAEVDSGLNDKKVSGKLYLSDNVDDILSSIALLTSSAYTREKNMVKLVRKGRKQCL</sequence>
<dbReference type="InterPro" id="IPR032508">
    <property type="entry name" value="FecR_C"/>
</dbReference>
<dbReference type="RefSeq" id="WP_013671081.1">
    <property type="nucleotide sequence ID" value="NZ_CAUVNR010000006.1"/>
</dbReference>
<reference evidence="4 5" key="1">
    <citation type="submission" date="2018-06" db="EMBL/GenBank/DDBJ databases">
        <authorList>
            <consortium name="Pathogen Informatics"/>
            <person name="Doyle S."/>
        </authorList>
    </citation>
    <scope>NUCLEOTIDE SEQUENCE [LARGE SCALE GENOMIC DNA]</scope>
    <source>
        <strain evidence="4 5">NCTC13067</strain>
    </source>
</reference>
<dbReference type="Pfam" id="PF04773">
    <property type="entry name" value="FecR"/>
    <property type="match status" value="1"/>
</dbReference>
<dbReference type="GO" id="GO:0016989">
    <property type="term" value="F:sigma factor antagonist activity"/>
    <property type="evidence" value="ECO:0007669"/>
    <property type="project" value="TreeGrafter"/>
</dbReference>
<feature type="domain" description="FecR protein" evidence="2">
    <location>
        <begin position="195"/>
        <end position="286"/>
    </location>
</feature>
<accession>A0A379E4K5</accession>
<feature type="domain" description="Protein FecR C-terminal" evidence="3">
    <location>
        <begin position="327"/>
        <end position="394"/>
    </location>
</feature>
<dbReference type="PANTHER" id="PTHR30273">
    <property type="entry name" value="PERIPLASMIC SIGNAL SENSOR AND SIGMA FACTOR ACTIVATOR FECR-RELATED"/>
    <property type="match status" value="1"/>
</dbReference>
<keyword evidence="1" id="KW-1133">Transmembrane helix</keyword>
<proteinExistence type="predicted"/>
<dbReference type="Proteomes" id="UP000255469">
    <property type="component" value="Unassembled WGS sequence"/>
</dbReference>
<evidence type="ECO:0000313" key="4">
    <source>
        <dbReference type="EMBL" id="SUB87499.1"/>
    </source>
</evidence>
<keyword evidence="1" id="KW-0812">Transmembrane</keyword>
<dbReference type="Pfam" id="PF16344">
    <property type="entry name" value="FecR_C"/>
    <property type="match status" value="1"/>
</dbReference>
<dbReference type="PANTHER" id="PTHR30273:SF2">
    <property type="entry name" value="PROTEIN FECR"/>
    <property type="match status" value="1"/>
</dbReference>
<gene>
    <name evidence="4" type="ORF">NCTC13067_01167</name>
</gene>
<protein>
    <submittedName>
        <fullName evidence="4">Fec operon regulator FecR</fullName>
    </submittedName>
</protein>
<dbReference type="EMBL" id="UGTM01000001">
    <property type="protein sequence ID" value="SUB87499.1"/>
    <property type="molecule type" value="Genomic_DNA"/>
</dbReference>
<name>A0A379E4K5_9BACT</name>
<dbReference type="InterPro" id="IPR012373">
    <property type="entry name" value="Ferrdict_sens_TM"/>
</dbReference>
<feature type="transmembrane region" description="Helical" evidence="1">
    <location>
        <begin position="98"/>
        <end position="117"/>
    </location>
</feature>
<evidence type="ECO:0000313" key="5">
    <source>
        <dbReference type="Proteomes" id="UP000255469"/>
    </source>
</evidence>
<evidence type="ECO:0000259" key="3">
    <source>
        <dbReference type="Pfam" id="PF16344"/>
    </source>
</evidence>
<dbReference type="Gene3D" id="3.55.50.30">
    <property type="match status" value="1"/>
</dbReference>
<keyword evidence="1" id="KW-0472">Membrane</keyword>
<dbReference type="OMA" id="EYISWVD"/>
<dbReference type="AlphaFoldDB" id="A0A379E4K5"/>
<dbReference type="InterPro" id="IPR006860">
    <property type="entry name" value="FecR"/>
</dbReference>
<dbReference type="Gene3D" id="2.60.120.1440">
    <property type="match status" value="1"/>
</dbReference>